<evidence type="ECO:0000313" key="3">
    <source>
        <dbReference type="Proteomes" id="UP000308705"/>
    </source>
</evidence>
<dbReference type="OrthoDB" id="3495561at2"/>
<comment type="caution">
    <text evidence="2">The sequence shown here is derived from an EMBL/GenBank/DDBJ whole genome shotgun (WGS) entry which is preliminary data.</text>
</comment>
<feature type="signal peptide" evidence="1">
    <location>
        <begin position="1"/>
        <end position="23"/>
    </location>
</feature>
<accession>A0A4U3M7Z9</accession>
<keyword evidence="3" id="KW-1185">Reference proteome</keyword>
<dbReference type="Pfam" id="PF13416">
    <property type="entry name" value="SBP_bac_8"/>
    <property type="match status" value="1"/>
</dbReference>
<protein>
    <recommendedName>
        <fullName evidence="4">Extracellular solute-binding protein</fullName>
    </recommendedName>
</protein>
<feature type="chain" id="PRO_5039312637" description="Extracellular solute-binding protein" evidence="1">
    <location>
        <begin position="24"/>
        <end position="453"/>
    </location>
</feature>
<keyword evidence="1" id="KW-0732">Signal</keyword>
<evidence type="ECO:0008006" key="4">
    <source>
        <dbReference type="Google" id="ProtNLM"/>
    </source>
</evidence>
<dbReference type="SUPFAM" id="SSF53850">
    <property type="entry name" value="Periplasmic binding protein-like II"/>
    <property type="match status" value="1"/>
</dbReference>
<dbReference type="Gene3D" id="3.40.190.10">
    <property type="entry name" value="Periplasmic binding protein-like II"/>
    <property type="match status" value="3"/>
</dbReference>
<organism evidence="2 3">
    <name type="scientific">Herbidospora galbida</name>
    <dbReference type="NCBI Taxonomy" id="2575442"/>
    <lineage>
        <taxon>Bacteria</taxon>
        <taxon>Bacillati</taxon>
        <taxon>Actinomycetota</taxon>
        <taxon>Actinomycetes</taxon>
        <taxon>Streptosporangiales</taxon>
        <taxon>Streptosporangiaceae</taxon>
        <taxon>Herbidospora</taxon>
    </lineage>
</organism>
<dbReference type="RefSeq" id="WP_137250016.1">
    <property type="nucleotide sequence ID" value="NZ_SZQA01000031.1"/>
</dbReference>
<proteinExistence type="predicted"/>
<evidence type="ECO:0000256" key="1">
    <source>
        <dbReference type="SAM" id="SignalP"/>
    </source>
</evidence>
<gene>
    <name evidence="2" type="ORF">FDA94_27755</name>
</gene>
<sequence>MTRRRHPVWPFVVGFALTVALSAAPSLLNRAPATGCPGDPDEITVGAGYDDSMDRTQRAVINAWQERGRTARYVEISRIPDDARAEMAATDQEGRCPYDVLVLDVAHLAEFVANGYASPVELPHPASGFMATSVAAGQIGGTQYGVPFAADVPLAYSIGATDALVSRIWGGEEPGARPPGQALVQLDDYEGATVNLVEAIGPEVVPLLSDPGAMPGGAELRAVVEPRLEAWRTALKTGLIDGDSLEHSESDTLRAFRSAPLSAPMVMRHWPSVFRTLWLDDRFRDADDRLAFSYRPLPRGGVLGGSVLVISPKARDRAAAESLVEHLTTPEVQAKLFACGSYAPVLAAAYEVGEYETRRFTEALTCLRGDAENPESLVAEFADFAQTVRRAMDGALLRPQLPYYSRVSETFRACALAVLRSAGPRDLAFYDTFADRLQAAAAGRLPEESSACG</sequence>
<dbReference type="Proteomes" id="UP000308705">
    <property type="component" value="Unassembled WGS sequence"/>
</dbReference>
<evidence type="ECO:0000313" key="2">
    <source>
        <dbReference type="EMBL" id="TKK84981.1"/>
    </source>
</evidence>
<dbReference type="AlphaFoldDB" id="A0A4U3M7Z9"/>
<dbReference type="EMBL" id="SZQA01000031">
    <property type="protein sequence ID" value="TKK84981.1"/>
    <property type="molecule type" value="Genomic_DNA"/>
</dbReference>
<reference evidence="2 3" key="1">
    <citation type="submission" date="2019-04" db="EMBL/GenBank/DDBJ databases">
        <title>Herbidospora sp. NEAU-GS14.nov., a novel actinomycete isolated from soil.</title>
        <authorList>
            <person name="Han L."/>
        </authorList>
    </citation>
    <scope>NUCLEOTIDE SEQUENCE [LARGE SCALE GENOMIC DNA]</scope>
    <source>
        <strain evidence="2 3">NEAU-GS14</strain>
    </source>
</reference>
<name>A0A4U3M7Z9_9ACTN</name>
<dbReference type="InterPro" id="IPR006059">
    <property type="entry name" value="SBP"/>
</dbReference>